<dbReference type="Pfam" id="PF07478">
    <property type="entry name" value="Dala_Dala_lig_C"/>
    <property type="match status" value="1"/>
</dbReference>
<dbReference type="PANTHER" id="PTHR23132:SF23">
    <property type="entry name" value="D-ALANINE--D-ALANINE LIGASE B"/>
    <property type="match status" value="1"/>
</dbReference>
<dbReference type="InterPro" id="IPR011095">
    <property type="entry name" value="Dala_Dala_lig_C"/>
</dbReference>
<keyword evidence="3" id="KW-0067">ATP-binding</keyword>
<dbReference type="PANTHER" id="PTHR23132">
    <property type="entry name" value="D-ALANINE--D-ALANINE LIGASE"/>
    <property type="match status" value="1"/>
</dbReference>
<organism evidence="5 6">
    <name type="scientific">Aspergillus nanangensis</name>
    <dbReference type="NCBI Taxonomy" id="2582783"/>
    <lineage>
        <taxon>Eukaryota</taxon>
        <taxon>Fungi</taxon>
        <taxon>Dikarya</taxon>
        <taxon>Ascomycota</taxon>
        <taxon>Pezizomycotina</taxon>
        <taxon>Eurotiomycetes</taxon>
        <taxon>Eurotiomycetidae</taxon>
        <taxon>Eurotiales</taxon>
        <taxon>Aspergillaceae</taxon>
        <taxon>Aspergillus</taxon>
        <taxon>Aspergillus subgen. Circumdati</taxon>
    </lineage>
</organism>
<accession>A0AAD4CQW9</accession>
<dbReference type="Gene3D" id="3.30.1490.20">
    <property type="entry name" value="ATP-grasp fold, A domain"/>
    <property type="match status" value="1"/>
</dbReference>
<evidence type="ECO:0000256" key="3">
    <source>
        <dbReference type="PROSITE-ProRule" id="PRU00409"/>
    </source>
</evidence>
<sequence>MKSPDSNDSQQATKIPALISPSTCAPNGVKVVTANASPSAQNHEGWCFPDTTEGILSAVQKGATHLWANTIVLNSHSLQASETLTPYASDLYIVGQPPRLVENFDDKAYLNDKLRELGGFDMPRAWIIDDTNGIDNLIQSIDRFPIVGKPVRGRGSHGVKVCHNEQELRQHIEALFCESPSVMVEEFLAGEETTITVMPPSPNRPEYWSMPPVVRFNHADGVTPYNGTVAVTANSRVVSEKELNDAAFSKLMHQCERVARVIGATAPIRIDARRFGQGTPFALFDINMKPNMTGPGRPGREDQASLTALAAAAIEWDYPTLLQNVLRCARPAATKARSRESSFLWLVLATGEGTYKIGHRGLFVDKPVVKIKAACIDWNRKESGRGTLVESIAIKYTNGHRYDPMAGGYQDQLQISRERSFVGVLVKLGAEPPFSWIEGQDVGDDRGLQLWVGALQGEVAEEENLSWNPTAGILVT</sequence>
<dbReference type="SUPFAM" id="SSF56059">
    <property type="entry name" value="Glutathione synthetase ATP-binding domain-like"/>
    <property type="match status" value="1"/>
</dbReference>
<keyword evidence="2" id="KW-0436">Ligase</keyword>
<dbReference type="Proteomes" id="UP001194746">
    <property type="component" value="Unassembled WGS sequence"/>
</dbReference>
<protein>
    <recommendedName>
        <fullName evidence="4">ATP-grasp domain-containing protein</fullName>
    </recommendedName>
</protein>
<dbReference type="PROSITE" id="PS50975">
    <property type="entry name" value="ATP_GRASP"/>
    <property type="match status" value="1"/>
</dbReference>
<evidence type="ECO:0000259" key="4">
    <source>
        <dbReference type="PROSITE" id="PS50975"/>
    </source>
</evidence>
<evidence type="ECO:0000256" key="2">
    <source>
        <dbReference type="ARBA" id="ARBA00022598"/>
    </source>
</evidence>
<reference evidence="5" key="1">
    <citation type="journal article" date="2019" name="Beilstein J. Org. Chem.">
        <title>Nanangenines: drimane sesquiterpenoids as the dominant metabolite cohort of a novel Australian fungus, Aspergillus nanangensis.</title>
        <authorList>
            <person name="Lacey H.J."/>
            <person name="Gilchrist C.L.M."/>
            <person name="Crombie A."/>
            <person name="Kalaitzis J.A."/>
            <person name="Vuong D."/>
            <person name="Rutledge P.J."/>
            <person name="Turner P."/>
            <person name="Pitt J.I."/>
            <person name="Lacey E."/>
            <person name="Chooi Y.H."/>
            <person name="Piggott A.M."/>
        </authorList>
    </citation>
    <scope>NUCLEOTIDE SEQUENCE</scope>
    <source>
        <strain evidence="5">MST-FP2251</strain>
    </source>
</reference>
<dbReference type="InterPro" id="IPR013815">
    <property type="entry name" value="ATP_grasp_subdomain_1"/>
</dbReference>
<dbReference type="GO" id="GO:0008716">
    <property type="term" value="F:D-alanine-D-alanine ligase activity"/>
    <property type="evidence" value="ECO:0007669"/>
    <property type="project" value="InterPro"/>
</dbReference>
<dbReference type="GO" id="GO:0005524">
    <property type="term" value="F:ATP binding"/>
    <property type="evidence" value="ECO:0007669"/>
    <property type="project" value="UniProtKB-UniRule"/>
</dbReference>
<evidence type="ECO:0000256" key="1">
    <source>
        <dbReference type="ARBA" id="ARBA00010871"/>
    </source>
</evidence>
<proteinExistence type="inferred from homology"/>
<name>A0AAD4CQW9_ASPNN</name>
<comment type="caution">
    <text evidence="5">The sequence shown here is derived from an EMBL/GenBank/DDBJ whole genome shotgun (WGS) entry which is preliminary data.</text>
</comment>
<comment type="similarity">
    <text evidence="1">Belongs to the D-alanine--D-alanine ligase family.</text>
</comment>
<dbReference type="EMBL" id="VCAU01000021">
    <property type="protein sequence ID" value="KAF9891045.1"/>
    <property type="molecule type" value="Genomic_DNA"/>
</dbReference>
<dbReference type="AlphaFoldDB" id="A0AAD4CQW9"/>
<dbReference type="GO" id="GO:0046872">
    <property type="term" value="F:metal ion binding"/>
    <property type="evidence" value="ECO:0007669"/>
    <property type="project" value="InterPro"/>
</dbReference>
<gene>
    <name evidence="5" type="ORF">FE257_004980</name>
</gene>
<keyword evidence="6" id="KW-1185">Reference proteome</keyword>
<keyword evidence="3" id="KW-0547">Nucleotide-binding</keyword>
<dbReference type="InterPro" id="IPR011761">
    <property type="entry name" value="ATP-grasp"/>
</dbReference>
<evidence type="ECO:0000313" key="5">
    <source>
        <dbReference type="EMBL" id="KAF9891045.1"/>
    </source>
</evidence>
<evidence type="ECO:0000313" key="6">
    <source>
        <dbReference type="Proteomes" id="UP001194746"/>
    </source>
</evidence>
<dbReference type="Gene3D" id="3.30.470.20">
    <property type="entry name" value="ATP-grasp fold, B domain"/>
    <property type="match status" value="1"/>
</dbReference>
<feature type="domain" description="ATP-grasp" evidence="4">
    <location>
        <begin position="112"/>
        <end position="315"/>
    </location>
</feature>
<reference evidence="5" key="2">
    <citation type="submission" date="2020-02" db="EMBL/GenBank/DDBJ databases">
        <authorList>
            <person name="Gilchrist C.L.M."/>
            <person name="Chooi Y.-H."/>
        </authorList>
    </citation>
    <scope>NUCLEOTIDE SEQUENCE</scope>
    <source>
        <strain evidence="5">MST-FP2251</strain>
    </source>
</reference>